<dbReference type="FunFam" id="3.40.50.300:FF:000218">
    <property type="entry name" value="Multidrug ABC transporter ATP-binding protein"/>
    <property type="match status" value="1"/>
</dbReference>
<evidence type="ECO:0000313" key="11">
    <source>
        <dbReference type="EMBL" id="ODQ64291.1"/>
    </source>
</evidence>
<comment type="similarity">
    <text evidence="2">Belongs to the ABC transporter superfamily. ABCB family. Mitochondrial peptide exporter (TC 3.A.1.212) subfamily.</text>
</comment>
<feature type="transmembrane region" description="Helical" evidence="8">
    <location>
        <begin position="85"/>
        <end position="107"/>
    </location>
</feature>
<evidence type="ECO:0000256" key="7">
    <source>
        <dbReference type="ARBA" id="ARBA00023136"/>
    </source>
</evidence>
<dbReference type="PROSITE" id="PS50893">
    <property type="entry name" value="ABC_TRANSPORTER_2"/>
    <property type="match status" value="1"/>
</dbReference>
<feature type="transmembrane region" description="Helical" evidence="8">
    <location>
        <begin position="231"/>
        <end position="256"/>
    </location>
</feature>
<dbReference type="PANTHER" id="PTHR43394:SF1">
    <property type="entry name" value="ATP-BINDING CASSETTE SUB-FAMILY B MEMBER 10, MITOCHONDRIAL"/>
    <property type="match status" value="1"/>
</dbReference>
<evidence type="ECO:0000256" key="2">
    <source>
        <dbReference type="ARBA" id="ARBA00005580"/>
    </source>
</evidence>
<evidence type="ECO:0000259" key="9">
    <source>
        <dbReference type="PROSITE" id="PS50893"/>
    </source>
</evidence>
<dbReference type="PROSITE" id="PS50929">
    <property type="entry name" value="ABC_TM1F"/>
    <property type="match status" value="1"/>
</dbReference>
<dbReference type="AlphaFoldDB" id="A0A1E3PFW3"/>
<evidence type="ECO:0000313" key="12">
    <source>
        <dbReference type="Proteomes" id="UP000095009"/>
    </source>
</evidence>
<keyword evidence="5" id="KW-0067">ATP-binding</keyword>
<dbReference type="Gene3D" id="3.40.50.300">
    <property type="entry name" value="P-loop containing nucleotide triphosphate hydrolases"/>
    <property type="match status" value="1"/>
</dbReference>
<evidence type="ECO:0000256" key="3">
    <source>
        <dbReference type="ARBA" id="ARBA00022692"/>
    </source>
</evidence>
<gene>
    <name evidence="11" type="ORF">NADFUDRAFT_47526</name>
</gene>
<evidence type="ECO:0000256" key="8">
    <source>
        <dbReference type="SAM" id="Phobius"/>
    </source>
</evidence>
<reference evidence="11 12" key="1">
    <citation type="journal article" date="2016" name="Proc. Natl. Acad. Sci. U.S.A.">
        <title>Comparative genomics of biotechnologically important yeasts.</title>
        <authorList>
            <person name="Riley R."/>
            <person name="Haridas S."/>
            <person name="Wolfe K.H."/>
            <person name="Lopes M.R."/>
            <person name="Hittinger C.T."/>
            <person name="Goeker M."/>
            <person name="Salamov A.A."/>
            <person name="Wisecaver J.H."/>
            <person name="Long T.M."/>
            <person name="Calvey C.H."/>
            <person name="Aerts A.L."/>
            <person name="Barry K.W."/>
            <person name="Choi C."/>
            <person name="Clum A."/>
            <person name="Coughlan A.Y."/>
            <person name="Deshpande S."/>
            <person name="Douglass A.P."/>
            <person name="Hanson S.J."/>
            <person name="Klenk H.-P."/>
            <person name="LaButti K.M."/>
            <person name="Lapidus A."/>
            <person name="Lindquist E.A."/>
            <person name="Lipzen A.M."/>
            <person name="Meier-Kolthoff J.P."/>
            <person name="Ohm R.A."/>
            <person name="Otillar R.P."/>
            <person name="Pangilinan J.L."/>
            <person name="Peng Y."/>
            <person name="Rokas A."/>
            <person name="Rosa C.A."/>
            <person name="Scheuner C."/>
            <person name="Sibirny A.A."/>
            <person name="Slot J.C."/>
            <person name="Stielow J.B."/>
            <person name="Sun H."/>
            <person name="Kurtzman C.P."/>
            <person name="Blackwell M."/>
            <person name="Grigoriev I.V."/>
            <person name="Jeffries T.W."/>
        </authorList>
    </citation>
    <scope>NUCLEOTIDE SEQUENCE [LARGE SCALE GENOMIC DNA]</scope>
    <source>
        <strain evidence="11 12">DSM 6958</strain>
    </source>
</reference>
<evidence type="ECO:0000256" key="4">
    <source>
        <dbReference type="ARBA" id="ARBA00022741"/>
    </source>
</evidence>
<comment type="subcellular location">
    <subcellularLocation>
        <location evidence="1">Membrane</location>
        <topology evidence="1">Multi-pass membrane protein</topology>
    </subcellularLocation>
</comment>
<evidence type="ECO:0000256" key="6">
    <source>
        <dbReference type="ARBA" id="ARBA00022989"/>
    </source>
</evidence>
<dbReference type="Proteomes" id="UP000095009">
    <property type="component" value="Unassembled WGS sequence"/>
</dbReference>
<organism evidence="11 12">
    <name type="scientific">Nadsonia fulvescens var. elongata DSM 6958</name>
    <dbReference type="NCBI Taxonomy" id="857566"/>
    <lineage>
        <taxon>Eukaryota</taxon>
        <taxon>Fungi</taxon>
        <taxon>Dikarya</taxon>
        <taxon>Ascomycota</taxon>
        <taxon>Saccharomycotina</taxon>
        <taxon>Dipodascomycetes</taxon>
        <taxon>Dipodascales</taxon>
        <taxon>Dipodascales incertae sedis</taxon>
        <taxon>Nadsonia</taxon>
    </lineage>
</organism>
<dbReference type="GO" id="GO:0005524">
    <property type="term" value="F:ATP binding"/>
    <property type="evidence" value="ECO:0007669"/>
    <property type="project" value="UniProtKB-KW"/>
</dbReference>
<feature type="transmembrane region" description="Helical" evidence="8">
    <location>
        <begin position="148"/>
        <end position="170"/>
    </location>
</feature>
<dbReference type="InterPro" id="IPR017871">
    <property type="entry name" value="ABC_transporter-like_CS"/>
</dbReference>
<dbReference type="Pfam" id="PF00005">
    <property type="entry name" value="ABC_tran"/>
    <property type="match status" value="1"/>
</dbReference>
<dbReference type="InterPro" id="IPR027417">
    <property type="entry name" value="P-loop_NTPase"/>
</dbReference>
<evidence type="ECO:0000256" key="5">
    <source>
        <dbReference type="ARBA" id="ARBA00022840"/>
    </source>
</evidence>
<dbReference type="OrthoDB" id="6500128at2759"/>
<name>A0A1E3PFW3_9ASCO</name>
<dbReference type="PROSITE" id="PS00211">
    <property type="entry name" value="ABC_TRANSPORTER_1"/>
    <property type="match status" value="1"/>
</dbReference>
<dbReference type="GO" id="GO:0005743">
    <property type="term" value="C:mitochondrial inner membrane"/>
    <property type="evidence" value="ECO:0007669"/>
    <property type="project" value="TreeGrafter"/>
</dbReference>
<dbReference type="CDD" id="cd18573">
    <property type="entry name" value="ABC_6TM_ABCB10_like"/>
    <property type="match status" value="1"/>
</dbReference>
<sequence>MRPSISPLRQSLSSVSFGDLKLHREFTQTMTSRGLKNKETSETNLRKESGLSPLLVKALAKRLDKPAPSNELIRLFVMTKKEWKLLTMATILLLISSAITISIPYFVGELIEVVTTTVERMALAEGGGELPATPQEDIKIIGLELETFYFVAIGALAVCSLANFGKMFLLRLSNERMTARLRSLVYSKLIAKDAAFYDVIRVGDMVARLANASNAVARSFTLSTADGIKSIFMGGVGLGMMAHISLELTGIAMLVVPPLGFMMTVYGNKIKIIAQQSLGSVAALSRITEERLSAARTIQKLAGERQEIHRYNDQLRVVFDAGKRDGFAVASFTSWTELAGNITMLTLILYGGQLIMESSLSIGELTSFLMYAGYVSASAMGLTNFYTEIMKGAGAVNRFMELYDWQTNIKPTVGTKAPFILNSTPPEIEFRNVKFAYPTRPNSLILPDFSLKIPAGSSVCLVGPSGGGKSTIASLLLRYYDPVEGQLLLDGVEIREFNLRSLRKTIGVVSQSPGLLSDTIAENIAYGMEEKVSREKINQALAMADCQFVHELPDGIDTEIGPRGIRLSGGQRQRLAIARAIVRQPSILVLDEPTTSLDMNSQAAVNLALDNLLCRGNATTIMIAHNISTMRRTDKIILLNNQGRIIETGSFNELVLNKDSLFRKMYLDGMHGYMIEDFVNNRKLLPVHAP</sequence>
<dbReference type="EMBL" id="KV454412">
    <property type="protein sequence ID" value="ODQ64291.1"/>
    <property type="molecule type" value="Genomic_DNA"/>
</dbReference>
<keyword evidence="12" id="KW-1185">Reference proteome</keyword>
<keyword evidence="11" id="KW-0378">Hydrolase</keyword>
<dbReference type="InterPro" id="IPR003439">
    <property type="entry name" value="ABC_transporter-like_ATP-bd"/>
</dbReference>
<dbReference type="GO" id="GO:0090374">
    <property type="term" value="P:oligopeptide export from mitochondrion"/>
    <property type="evidence" value="ECO:0007669"/>
    <property type="project" value="TreeGrafter"/>
</dbReference>
<evidence type="ECO:0000256" key="1">
    <source>
        <dbReference type="ARBA" id="ARBA00004141"/>
    </source>
</evidence>
<protein>
    <submittedName>
        <fullName evidence="11">p-loop containing nucleoside triphosphate hydrolase protein</fullName>
    </submittedName>
</protein>
<dbReference type="SMART" id="SM00382">
    <property type="entry name" value="AAA"/>
    <property type="match status" value="1"/>
</dbReference>
<dbReference type="SUPFAM" id="SSF90123">
    <property type="entry name" value="ABC transporter transmembrane region"/>
    <property type="match status" value="1"/>
</dbReference>
<dbReference type="InterPro" id="IPR039421">
    <property type="entry name" value="Type_1_exporter"/>
</dbReference>
<dbReference type="STRING" id="857566.A0A1E3PFW3"/>
<dbReference type="Pfam" id="PF00664">
    <property type="entry name" value="ABC_membrane"/>
    <property type="match status" value="1"/>
</dbReference>
<accession>A0A1E3PFW3</accession>
<feature type="domain" description="ABC transmembrane type-1" evidence="10">
    <location>
        <begin position="89"/>
        <end position="391"/>
    </location>
</feature>
<dbReference type="InterPro" id="IPR011527">
    <property type="entry name" value="ABC1_TM_dom"/>
</dbReference>
<dbReference type="SUPFAM" id="SSF52540">
    <property type="entry name" value="P-loop containing nucleoside triphosphate hydrolases"/>
    <property type="match status" value="1"/>
</dbReference>
<keyword evidence="3 8" id="KW-0812">Transmembrane</keyword>
<dbReference type="GO" id="GO:0016887">
    <property type="term" value="F:ATP hydrolysis activity"/>
    <property type="evidence" value="ECO:0007669"/>
    <property type="project" value="InterPro"/>
</dbReference>
<evidence type="ECO:0000259" key="10">
    <source>
        <dbReference type="PROSITE" id="PS50929"/>
    </source>
</evidence>
<proteinExistence type="inferred from homology"/>
<feature type="domain" description="ABC transporter" evidence="9">
    <location>
        <begin position="428"/>
        <end position="667"/>
    </location>
</feature>
<dbReference type="GO" id="GO:0015421">
    <property type="term" value="F:ABC-type oligopeptide transporter activity"/>
    <property type="evidence" value="ECO:0007669"/>
    <property type="project" value="TreeGrafter"/>
</dbReference>
<dbReference type="InterPro" id="IPR003593">
    <property type="entry name" value="AAA+_ATPase"/>
</dbReference>
<keyword evidence="4" id="KW-0547">Nucleotide-binding</keyword>
<keyword evidence="7 8" id="KW-0472">Membrane</keyword>
<keyword evidence="6 8" id="KW-1133">Transmembrane helix</keyword>
<dbReference type="InterPro" id="IPR036640">
    <property type="entry name" value="ABC1_TM_sf"/>
</dbReference>
<dbReference type="PANTHER" id="PTHR43394">
    <property type="entry name" value="ATP-DEPENDENT PERMEASE MDL1, MITOCHONDRIAL"/>
    <property type="match status" value="1"/>
</dbReference>
<dbReference type="Gene3D" id="1.20.1560.10">
    <property type="entry name" value="ABC transporter type 1, transmembrane domain"/>
    <property type="match status" value="2"/>
</dbReference>